<dbReference type="InterPro" id="IPR048260">
    <property type="entry name" value="Cytochrome_b_C_euk/bac"/>
</dbReference>
<evidence type="ECO:0000256" key="5">
    <source>
        <dbReference type="ARBA" id="ARBA00022448"/>
    </source>
</evidence>
<evidence type="ECO:0000256" key="14">
    <source>
        <dbReference type="ARBA" id="ARBA00023075"/>
    </source>
</evidence>
<evidence type="ECO:0000256" key="8">
    <source>
        <dbReference type="ARBA" id="ARBA00022692"/>
    </source>
</evidence>
<feature type="transmembrane region" description="Helical" evidence="20">
    <location>
        <begin position="289"/>
        <end position="306"/>
    </location>
</feature>
<evidence type="ECO:0000256" key="3">
    <source>
        <dbReference type="ARBA" id="ARBA00011649"/>
    </source>
</evidence>
<dbReference type="PROSITE" id="PS51003">
    <property type="entry name" value="CYTB_CTER"/>
    <property type="match status" value="1"/>
</dbReference>
<evidence type="ECO:0000256" key="20">
    <source>
        <dbReference type="RuleBase" id="RU362117"/>
    </source>
</evidence>
<dbReference type="PIRSF" id="PIRSF038885">
    <property type="entry name" value="COB"/>
    <property type="match status" value="1"/>
</dbReference>
<keyword evidence="16 20" id="KW-0472">Membrane</keyword>
<organism evidence="23">
    <name type="scientific">Cosmoscarta sp. TS-2017</name>
    <dbReference type="NCBI Taxonomy" id="2053067"/>
    <lineage>
        <taxon>Eukaryota</taxon>
        <taxon>Metazoa</taxon>
        <taxon>Ecdysozoa</taxon>
        <taxon>Arthropoda</taxon>
        <taxon>Hexapoda</taxon>
        <taxon>Insecta</taxon>
        <taxon>Pterygota</taxon>
        <taxon>Neoptera</taxon>
        <taxon>Paraneoptera</taxon>
        <taxon>Hemiptera</taxon>
        <taxon>Auchenorrhyncha</taxon>
        <taxon>Cercopoidea</taxon>
        <taxon>Cercopidae</taxon>
        <taxon>Cercopinae</taxon>
        <taxon>Cosmoscarta</taxon>
    </lineage>
</organism>
<feature type="transmembrane region" description="Helical" evidence="20">
    <location>
        <begin position="78"/>
        <end position="99"/>
    </location>
</feature>
<feature type="transmembrane region" description="Helical" evidence="20">
    <location>
        <begin position="141"/>
        <end position="158"/>
    </location>
</feature>
<dbReference type="SUPFAM" id="SSF81648">
    <property type="entry name" value="a domain/subunit of cytochrome bc1 complex (Ubiquinol-cytochrome c reductase)"/>
    <property type="match status" value="1"/>
</dbReference>
<keyword evidence="13 19" id="KW-0408">Iron</keyword>
<protein>
    <recommendedName>
        <fullName evidence="4 20">Cytochrome b</fullName>
    </recommendedName>
</protein>
<reference evidence="23" key="1">
    <citation type="submission" date="2017-08" db="EMBL/GenBank/DDBJ databases">
        <title>Characterization of the complete mitochondrial genome of the Cosmoscarta dorsimacula (Hemiptera: Cercopidae).</title>
        <authorList>
            <person name="He B."/>
            <person name="Su T."/>
            <person name="Wu Y."/>
            <person name="Gu Z."/>
        </authorList>
    </citation>
    <scope>NUCLEOTIDE SEQUENCE</scope>
</reference>
<dbReference type="InterPro" id="IPR036150">
    <property type="entry name" value="Cyt_b/b6_C_sf"/>
</dbReference>
<evidence type="ECO:0000313" key="23">
    <source>
        <dbReference type="EMBL" id="ATV81530.1"/>
    </source>
</evidence>
<evidence type="ECO:0000256" key="10">
    <source>
        <dbReference type="ARBA" id="ARBA00022792"/>
    </source>
</evidence>
<feature type="transmembrane region" description="Helical" evidence="20">
    <location>
        <begin position="347"/>
        <end position="365"/>
    </location>
</feature>
<dbReference type="EMBL" id="MF621236">
    <property type="protein sequence ID" value="ATV81530.1"/>
    <property type="molecule type" value="Genomic_DNA"/>
</dbReference>
<evidence type="ECO:0000256" key="17">
    <source>
        <dbReference type="ARBA" id="ARBA00061233"/>
    </source>
</evidence>
<keyword evidence="11 20" id="KW-0249">Electron transport</keyword>
<feature type="domain" description="Cytochrome b/b6 N-terminal region profile" evidence="21">
    <location>
        <begin position="2"/>
        <end position="210"/>
    </location>
</feature>
<dbReference type="Gene3D" id="1.20.810.10">
    <property type="entry name" value="Cytochrome Bc1 Complex, Chain C"/>
    <property type="match status" value="1"/>
</dbReference>
<comment type="cofactor">
    <cofactor evidence="20">
        <name>heme b</name>
        <dbReference type="ChEBI" id="CHEBI:60344"/>
    </cofactor>
    <text evidence="20">Binds 2 heme groups non-covalently.</text>
</comment>
<dbReference type="SUPFAM" id="SSF81342">
    <property type="entry name" value="Transmembrane di-heme cytochromes"/>
    <property type="match status" value="1"/>
</dbReference>
<evidence type="ECO:0000256" key="19">
    <source>
        <dbReference type="PIRSR" id="PIRSR038885-2"/>
    </source>
</evidence>
<dbReference type="PROSITE" id="PS51002">
    <property type="entry name" value="CYTB_NTER"/>
    <property type="match status" value="1"/>
</dbReference>
<feature type="binding site" description="axial binding residue" evidence="19">
    <location>
        <position position="197"/>
    </location>
    <ligand>
        <name>heme b</name>
        <dbReference type="ChEBI" id="CHEBI:60344"/>
        <label>b566</label>
    </ligand>
    <ligandPart>
        <name>Fe</name>
        <dbReference type="ChEBI" id="CHEBI:18248"/>
    </ligandPart>
</feature>
<comment type="cofactor">
    <cofactor evidence="19">
        <name>heme</name>
        <dbReference type="ChEBI" id="CHEBI:30413"/>
    </cofactor>
    <text evidence="19">Binds 2 heme groups non-covalently.</text>
</comment>
<keyword evidence="15 20" id="KW-0496">Mitochondrion</keyword>
<evidence type="ECO:0000256" key="16">
    <source>
        <dbReference type="ARBA" id="ARBA00023136"/>
    </source>
</evidence>
<evidence type="ECO:0000256" key="4">
    <source>
        <dbReference type="ARBA" id="ARBA00013531"/>
    </source>
</evidence>
<feature type="binding site" description="axial binding residue" evidence="19">
    <location>
        <position position="84"/>
    </location>
    <ligand>
        <name>heme b</name>
        <dbReference type="ChEBI" id="CHEBI:60344"/>
        <label>b562</label>
    </ligand>
    <ligandPart>
        <name>Fe</name>
        <dbReference type="ChEBI" id="CHEBI:18248"/>
    </ligandPart>
</feature>
<keyword evidence="9 19" id="KW-0479">Metal-binding</keyword>
<dbReference type="GO" id="GO:0046872">
    <property type="term" value="F:metal ion binding"/>
    <property type="evidence" value="ECO:0007669"/>
    <property type="project" value="UniProtKB-UniRule"/>
</dbReference>
<comment type="function">
    <text evidence="1 20">Component of the ubiquinol-cytochrome c reductase complex (complex III or cytochrome b-c1 complex) that is part of the mitochondrial respiratory chain. The b-c1 complex mediates electron transfer from ubiquinol to cytochrome c. Contributes to the generation of a proton gradient across the mitochondrial membrane that is then used for ATP synthesis.</text>
</comment>
<name>A0A343QXI4_9HEMI</name>
<feature type="transmembrane region" description="Helical" evidence="20">
    <location>
        <begin position="318"/>
        <end position="341"/>
    </location>
</feature>
<keyword evidence="10" id="KW-0999">Mitochondrion inner membrane</keyword>
<evidence type="ECO:0000256" key="13">
    <source>
        <dbReference type="ARBA" id="ARBA00023004"/>
    </source>
</evidence>
<sequence length="378" mass="43750">MMFKPTRKKMLLKIINSTIIDLPTPINLSSLWNMGSILGMCLTIQVITGLFLAMHYTANIEMAFNSINHICRDVNYGWLIRIMHANGASLFFTCIYIHIGRGMYYGSYKFIQTWITGVMLMFMTMATAFIGYVLPWGQMSFWGATVITNLMSAIPYMGEMLVKWIWGGFAVDNATLTRFFTLHFLLPFIIMALSMMHIFFLHQHGSNNPLGIKSNIDKIPFHPYFSVKDIMGFMITITMFMMINLMEPFMLSDPDNFMYANPLSTPNHIKPEWYFLFAYAILRSIPNKLGGVVALILSIMILLTLPMTQKGKFRGMQFYPISQSMFWMMLSTTMMLTWIGAKPVEQPFITTGMMLTYMYFMYFIMEPISVKMWDKLIN</sequence>
<dbReference type="InterPro" id="IPR030689">
    <property type="entry name" value="Cytochrome_b"/>
</dbReference>
<dbReference type="Pfam" id="PF00032">
    <property type="entry name" value="Cytochrom_B_C"/>
    <property type="match status" value="1"/>
</dbReference>
<feature type="binding site" evidence="18">
    <location>
        <position position="202"/>
    </location>
    <ligand>
        <name>a ubiquinone</name>
        <dbReference type="ChEBI" id="CHEBI:16389"/>
    </ligand>
</feature>
<dbReference type="GO" id="GO:0008121">
    <property type="term" value="F:quinol-cytochrome-c reductase activity"/>
    <property type="evidence" value="ECO:0007669"/>
    <property type="project" value="InterPro"/>
</dbReference>
<dbReference type="CDD" id="cd00284">
    <property type="entry name" value="Cytochrome_b_N"/>
    <property type="match status" value="1"/>
</dbReference>
<keyword evidence="14" id="KW-0830">Ubiquinone</keyword>
<accession>A0A343QXI4</accession>
<evidence type="ECO:0000259" key="22">
    <source>
        <dbReference type="PROSITE" id="PS51003"/>
    </source>
</evidence>
<evidence type="ECO:0000256" key="15">
    <source>
        <dbReference type="ARBA" id="ARBA00023128"/>
    </source>
</evidence>
<evidence type="ECO:0000256" key="1">
    <source>
        <dbReference type="ARBA" id="ARBA00002566"/>
    </source>
</evidence>
<evidence type="ECO:0000256" key="6">
    <source>
        <dbReference type="ARBA" id="ARBA00022617"/>
    </source>
</evidence>
<feature type="transmembrane region" description="Helical" evidence="20">
    <location>
        <begin position="221"/>
        <end position="243"/>
    </location>
</feature>
<evidence type="ECO:0000256" key="9">
    <source>
        <dbReference type="ARBA" id="ARBA00022723"/>
    </source>
</evidence>
<dbReference type="InterPro" id="IPR016174">
    <property type="entry name" value="Di-haem_cyt_TM"/>
</dbReference>
<dbReference type="Pfam" id="PF00033">
    <property type="entry name" value="Cytochrome_B"/>
    <property type="match status" value="1"/>
</dbReference>
<dbReference type="AlphaFoldDB" id="A0A343QXI4"/>
<keyword evidence="7 20" id="KW-0679">Respiratory chain</keyword>
<gene>
    <name evidence="23" type="primary">CYTB</name>
</gene>
<dbReference type="InterPro" id="IPR048259">
    <property type="entry name" value="Cytochrome_b_N_euk/bac"/>
</dbReference>
<evidence type="ECO:0000256" key="18">
    <source>
        <dbReference type="PIRSR" id="PIRSR038885-1"/>
    </source>
</evidence>
<keyword evidence="12 20" id="KW-1133">Transmembrane helix</keyword>
<dbReference type="GO" id="GO:0006122">
    <property type="term" value="P:mitochondrial electron transport, ubiquinol to cytochrome c"/>
    <property type="evidence" value="ECO:0007669"/>
    <property type="project" value="TreeGrafter"/>
</dbReference>
<feature type="transmembrane region" description="Helical" evidence="20">
    <location>
        <begin position="111"/>
        <end position="134"/>
    </location>
</feature>
<keyword evidence="5 20" id="KW-0813">Transport</keyword>
<geneLocation type="mitochondrion" evidence="23"/>
<dbReference type="GO" id="GO:0005743">
    <property type="term" value="C:mitochondrial inner membrane"/>
    <property type="evidence" value="ECO:0007669"/>
    <property type="project" value="UniProtKB-SubCell"/>
</dbReference>
<keyword evidence="6 19" id="KW-0349">Heme</keyword>
<dbReference type="CDD" id="cd00290">
    <property type="entry name" value="cytochrome_b_C"/>
    <property type="match status" value="1"/>
</dbReference>
<dbReference type="InterPro" id="IPR005798">
    <property type="entry name" value="Cyt_b/b6_C"/>
</dbReference>
<proteinExistence type="inferred from homology"/>
<comment type="subcellular location">
    <subcellularLocation>
        <location evidence="2">Mitochondrion inner membrane</location>
        <topology evidence="2">Multi-pass membrane protein</topology>
    </subcellularLocation>
</comment>
<keyword evidence="8 20" id="KW-0812">Transmembrane</keyword>
<evidence type="ECO:0000256" key="7">
    <source>
        <dbReference type="ARBA" id="ARBA00022660"/>
    </source>
</evidence>
<feature type="binding site" description="axial binding residue" evidence="19">
    <location>
        <position position="98"/>
    </location>
    <ligand>
        <name>heme b</name>
        <dbReference type="ChEBI" id="CHEBI:60344"/>
        <label>b566</label>
    </ligand>
    <ligandPart>
        <name>Fe</name>
        <dbReference type="ChEBI" id="CHEBI:18248"/>
    </ligandPart>
</feature>
<comment type="subunit">
    <text evidence="3">The main subunits of complex b-c1 are: cytochrome b, cytochrome c1 and the Rieske protein.</text>
</comment>
<feature type="transmembrane region" description="Helical" evidence="20">
    <location>
        <begin position="37"/>
        <end position="57"/>
    </location>
</feature>
<dbReference type="PANTHER" id="PTHR19271:SF16">
    <property type="entry name" value="CYTOCHROME B"/>
    <property type="match status" value="1"/>
</dbReference>
<dbReference type="PANTHER" id="PTHR19271">
    <property type="entry name" value="CYTOCHROME B"/>
    <property type="match status" value="1"/>
</dbReference>
<evidence type="ECO:0000256" key="2">
    <source>
        <dbReference type="ARBA" id="ARBA00004448"/>
    </source>
</evidence>
<dbReference type="InterPro" id="IPR005797">
    <property type="entry name" value="Cyt_b/b6_N"/>
</dbReference>
<feature type="transmembrane region" description="Helical" evidence="20">
    <location>
        <begin position="178"/>
        <end position="200"/>
    </location>
</feature>
<feature type="binding site" description="axial binding residue" evidence="19">
    <location>
        <position position="183"/>
    </location>
    <ligand>
        <name>heme b</name>
        <dbReference type="ChEBI" id="CHEBI:60344"/>
        <label>b562</label>
    </ligand>
    <ligandPart>
        <name>Fe</name>
        <dbReference type="ChEBI" id="CHEBI:18248"/>
    </ligandPart>
</feature>
<evidence type="ECO:0000256" key="12">
    <source>
        <dbReference type="ARBA" id="ARBA00022989"/>
    </source>
</evidence>
<dbReference type="FunFam" id="1.20.810.10:FF:000002">
    <property type="entry name" value="Cytochrome b"/>
    <property type="match status" value="1"/>
</dbReference>
<feature type="domain" description="Cytochrome b/b6 C-terminal region profile" evidence="22">
    <location>
        <begin position="211"/>
        <end position="378"/>
    </location>
</feature>
<comment type="similarity">
    <text evidence="17 20">Belongs to the cytochrome b family.</text>
</comment>
<evidence type="ECO:0000256" key="11">
    <source>
        <dbReference type="ARBA" id="ARBA00022982"/>
    </source>
</evidence>
<dbReference type="InterPro" id="IPR027387">
    <property type="entry name" value="Cytb/b6-like_sf"/>
</dbReference>
<dbReference type="GO" id="GO:0016491">
    <property type="term" value="F:oxidoreductase activity"/>
    <property type="evidence" value="ECO:0007669"/>
    <property type="project" value="UniProtKB-UniRule"/>
</dbReference>
<evidence type="ECO:0000259" key="21">
    <source>
        <dbReference type="PROSITE" id="PS51002"/>
    </source>
</evidence>
<dbReference type="GO" id="GO:0045275">
    <property type="term" value="C:respiratory chain complex III"/>
    <property type="evidence" value="ECO:0007669"/>
    <property type="project" value="InterPro"/>
</dbReference>